<gene>
    <name evidence="11" type="ORF">AGOR_G00079390</name>
</gene>
<feature type="transmembrane region" description="Helical" evidence="8">
    <location>
        <begin position="138"/>
        <end position="161"/>
    </location>
</feature>
<comment type="subcellular location">
    <subcellularLocation>
        <location evidence="1">Mitochondrion inner membrane</location>
        <topology evidence="1">Single-pass membrane protein</topology>
    </subcellularLocation>
</comment>
<keyword evidence="12" id="KW-1185">Reference proteome</keyword>
<evidence type="ECO:0000313" key="12">
    <source>
        <dbReference type="Proteomes" id="UP000829720"/>
    </source>
</evidence>
<keyword evidence="6 8" id="KW-0472">Membrane</keyword>
<sequence length="361" mass="42060">MALSWPGVCRGSALVLLCGMRPNGVTANLCTPLLASTRISLTLCRPYSPSKARLGLGRQVVTRLKWANEKYERFLQRRFPRFYILYHTFTRGFRLLFQDAKEISRIKTKMHENNLKFQQLPYREMEKLREFRRDMIKAIPLVLVSIPPFANYLVFVFMYLFPRQLLIRHFWTPEQQVEFQGVYHGHRARHHDDIIKGLTQAAPRVQNQRHQRLLLDLCNKVQSGAHPSVSEMQALRGLFSAPPLGLHRLDTAQMRLLSCQLFLTPRLPGFLIRRRLNSHALELLQLDNALNSLGLHKLSDSELRQACYVRGLHSTSLSTKQCQEWLQQWLQLSSRLRVPEASLLLHGMVLLSVNYHKPFHR</sequence>
<evidence type="ECO:0000256" key="7">
    <source>
        <dbReference type="PROSITE-ProRule" id="PRU01094"/>
    </source>
</evidence>
<evidence type="ECO:0000256" key="6">
    <source>
        <dbReference type="ARBA" id="ARBA00023136"/>
    </source>
</evidence>
<dbReference type="Pfam" id="PF07766">
    <property type="entry name" value="LETM1_RBD"/>
    <property type="match status" value="1"/>
</dbReference>
<comment type="caution">
    <text evidence="11">The sequence shown here is derived from an EMBL/GenBank/DDBJ whole genome shotgun (WGS) entry which is preliminary data.</text>
</comment>
<feature type="chain" id="PRO_5035755187" description="Letm1 RBD domain-containing protein" evidence="9">
    <location>
        <begin position="28"/>
        <end position="361"/>
    </location>
</feature>
<evidence type="ECO:0000256" key="9">
    <source>
        <dbReference type="SAM" id="SignalP"/>
    </source>
</evidence>
<evidence type="ECO:0000256" key="4">
    <source>
        <dbReference type="ARBA" id="ARBA00022989"/>
    </source>
</evidence>
<evidence type="ECO:0000256" key="5">
    <source>
        <dbReference type="ARBA" id="ARBA00023128"/>
    </source>
</evidence>
<evidence type="ECO:0000256" key="2">
    <source>
        <dbReference type="ARBA" id="ARBA00022692"/>
    </source>
</evidence>
<dbReference type="PANTHER" id="PTHR14009">
    <property type="entry name" value="LEUCINE ZIPPER-EF-HAND CONTAINING TRANSMEMBRANE PROTEIN"/>
    <property type="match status" value="1"/>
</dbReference>
<dbReference type="InterPro" id="IPR033122">
    <property type="entry name" value="LETM1-like_RBD"/>
</dbReference>
<keyword evidence="3" id="KW-0999">Mitochondrion inner membrane</keyword>
<dbReference type="PROSITE" id="PS51758">
    <property type="entry name" value="LETM1_RBD"/>
    <property type="match status" value="1"/>
</dbReference>
<keyword evidence="9" id="KW-0732">Signal</keyword>
<proteinExistence type="predicted"/>
<dbReference type="EMBL" id="JAERUA010000007">
    <property type="protein sequence ID" value="KAI1897076.1"/>
    <property type="molecule type" value="Genomic_DNA"/>
</dbReference>
<dbReference type="Proteomes" id="UP000829720">
    <property type="component" value="Unassembled WGS sequence"/>
</dbReference>
<evidence type="ECO:0000259" key="10">
    <source>
        <dbReference type="PROSITE" id="PS51758"/>
    </source>
</evidence>
<feature type="domain" description="Letm1 RBD" evidence="10">
    <location>
        <begin position="178"/>
        <end position="361"/>
    </location>
</feature>
<dbReference type="GO" id="GO:0030003">
    <property type="term" value="P:intracellular monoatomic cation homeostasis"/>
    <property type="evidence" value="ECO:0007669"/>
    <property type="project" value="TreeGrafter"/>
</dbReference>
<organism evidence="11 12">
    <name type="scientific">Albula goreensis</name>
    <dbReference type="NCBI Taxonomy" id="1534307"/>
    <lineage>
        <taxon>Eukaryota</taxon>
        <taxon>Metazoa</taxon>
        <taxon>Chordata</taxon>
        <taxon>Craniata</taxon>
        <taxon>Vertebrata</taxon>
        <taxon>Euteleostomi</taxon>
        <taxon>Actinopterygii</taxon>
        <taxon>Neopterygii</taxon>
        <taxon>Teleostei</taxon>
        <taxon>Albuliformes</taxon>
        <taxon>Albulidae</taxon>
        <taxon>Albula</taxon>
    </lineage>
</organism>
<evidence type="ECO:0000313" key="11">
    <source>
        <dbReference type="EMBL" id="KAI1897076.1"/>
    </source>
</evidence>
<protein>
    <recommendedName>
        <fullName evidence="10">Letm1 RBD domain-containing protein</fullName>
    </recommendedName>
</protein>
<keyword evidence="5 7" id="KW-0496">Mitochondrion</keyword>
<dbReference type="AlphaFoldDB" id="A0A8T3DM13"/>
<evidence type="ECO:0000256" key="3">
    <source>
        <dbReference type="ARBA" id="ARBA00022792"/>
    </source>
</evidence>
<name>A0A8T3DM13_9TELE</name>
<reference evidence="11" key="1">
    <citation type="submission" date="2021-01" db="EMBL/GenBank/DDBJ databases">
        <authorList>
            <person name="Zahm M."/>
            <person name="Roques C."/>
            <person name="Cabau C."/>
            <person name="Klopp C."/>
            <person name="Donnadieu C."/>
            <person name="Jouanno E."/>
            <person name="Lampietro C."/>
            <person name="Louis A."/>
            <person name="Herpin A."/>
            <person name="Echchiki A."/>
            <person name="Berthelot C."/>
            <person name="Parey E."/>
            <person name="Roest-Crollius H."/>
            <person name="Braasch I."/>
            <person name="Postlethwait J."/>
            <person name="Bobe J."/>
            <person name="Montfort J."/>
            <person name="Bouchez O."/>
            <person name="Begum T."/>
            <person name="Mejri S."/>
            <person name="Adams A."/>
            <person name="Chen W.-J."/>
            <person name="Guiguen Y."/>
        </authorList>
    </citation>
    <scope>NUCLEOTIDE SEQUENCE</scope>
    <source>
        <tissue evidence="11">Blood</tissue>
    </source>
</reference>
<feature type="signal peptide" evidence="9">
    <location>
        <begin position="1"/>
        <end position="27"/>
    </location>
</feature>
<dbReference type="GO" id="GO:0005743">
    <property type="term" value="C:mitochondrial inner membrane"/>
    <property type="evidence" value="ECO:0007669"/>
    <property type="project" value="UniProtKB-SubCell"/>
</dbReference>
<dbReference type="OrthoDB" id="73691at2759"/>
<keyword evidence="2 8" id="KW-0812">Transmembrane</keyword>
<keyword evidence="4 8" id="KW-1133">Transmembrane helix</keyword>
<accession>A0A8T3DM13</accession>
<dbReference type="PANTHER" id="PTHR14009:SF13">
    <property type="entry name" value="LETM1 DOMAIN-CONTAINING PROTEIN 1"/>
    <property type="match status" value="1"/>
</dbReference>
<dbReference type="GO" id="GO:0043022">
    <property type="term" value="F:ribosome binding"/>
    <property type="evidence" value="ECO:0007669"/>
    <property type="project" value="InterPro"/>
</dbReference>
<evidence type="ECO:0000256" key="1">
    <source>
        <dbReference type="ARBA" id="ARBA00004434"/>
    </source>
</evidence>
<evidence type="ECO:0000256" key="8">
    <source>
        <dbReference type="SAM" id="Phobius"/>
    </source>
</evidence>
<dbReference type="InterPro" id="IPR044202">
    <property type="entry name" value="LETM1/MDM38-like"/>
</dbReference>